<dbReference type="Proteomes" id="UP000822688">
    <property type="component" value="Chromosome 4"/>
</dbReference>
<evidence type="ECO:0008006" key="4">
    <source>
        <dbReference type="Google" id="ProtNLM"/>
    </source>
</evidence>
<name>A0A8T0IBI5_CERPU</name>
<proteinExistence type="predicted"/>
<keyword evidence="3" id="KW-1185">Reference proteome</keyword>
<dbReference type="Gene3D" id="3.20.20.140">
    <property type="entry name" value="Metal-dependent hydrolases"/>
    <property type="match status" value="1"/>
</dbReference>
<dbReference type="AlphaFoldDB" id="A0A8T0IBI5"/>
<dbReference type="PANTHER" id="PTHR47176:SF1">
    <property type="entry name" value="OS04G0577500 PROTEIN"/>
    <property type="match status" value="1"/>
</dbReference>
<evidence type="ECO:0000313" key="3">
    <source>
        <dbReference type="Proteomes" id="UP000822688"/>
    </source>
</evidence>
<dbReference type="Pfam" id="PF01026">
    <property type="entry name" value="TatD_DNase"/>
    <property type="match status" value="1"/>
</dbReference>
<dbReference type="EMBL" id="CM026424">
    <property type="protein sequence ID" value="KAG0581084.1"/>
    <property type="molecule type" value="Genomic_DNA"/>
</dbReference>
<gene>
    <name evidence="2" type="ORF">KC19_4G223600</name>
</gene>
<sequence>MNFGSCPPCPDFEATVPHCMGLLIGDFGSDKKSFFRGPDAESRSISFQYFRARDLSTGSGGVMAGRIALFDVHCHLQDSRILHKVPELIRAAREKGVQWMAVNGTSEEDWHVVKKMGEEHASVIPCYGLHPWYVNERSKDWLSKLKSMLESEPAAAVGEVGLCQSKKGREVEVDVQVEVLRQQLHLARELHRPVAVHCVRAFGPLLQLLEEMGHFPEGLILHSFMGNQEQVKQLAKYNAYFSFSGFATSLKRQKAKGVWRAVPLDRLLLETDCPDALPSLELSSLAWVSGDPDAPSQSKCCEDEDAKPSSEPGAGALNQPANVRALLTYVASLLELSEEDLAEKTFRNSESLFSYPGTKLKL</sequence>
<dbReference type="InterPro" id="IPR001130">
    <property type="entry name" value="TatD-like"/>
</dbReference>
<dbReference type="GO" id="GO:0016788">
    <property type="term" value="F:hydrolase activity, acting on ester bonds"/>
    <property type="evidence" value="ECO:0007669"/>
    <property type="project" value="InterPro"/>
</dbReference>
<dbReference type="SUPFAM" id="SSF51556">
    <property type="entry name" value="Metallo-dependent hydrolases"/>
    <property type="match status" value="1"/>
</dbReference>
<feature type="region of interest" description="Disordered" evidence="1">
    <location>
        <begin position="293"/>
        <end position="317"/>
    </location>
</feature>
<protein>
    <recommendedName>
        <fullName evidence="4">TatD related DNase</fullName>
    </recommendedName>
</protein>
<evidence type="ECO:0000313" key="2">
    <source>
        <dbReference type="EMBL" id="KAG0581084.1"/>
    </source>
</evidence>
<reference evidence="2" key="1">
    <citation type="submission" date="2020-06" db="EMBL/GenBank/DDBJ databases">
        <title>WGS assembly of Ceratodon purpureus strain R40.</title>
        <authorList>
            <person name="Carey S.B."/>
            <person name="Jenkins J."/>
            <person name="Shu S."/>
            <person name="Lovell J.T."/>
            <person name="Sreedasyam A."/>
            <person name="Maumus F."/>
            <person name="Tiley G.P."/>
            <person name="Fernandez-Pozo N."/>
            <person name="Barry K."/>
            <person name="Chen C."/>
            <person name="Wang M."/>
            <person name="Lipzen A."/>
            <person name="Daum C."/>
            <person name="Saski C.A."/>
            <person name="Payton A.C."/>
            <person name="Mcbreen J.C."/>
            <person name="Conrad R.E."/>
            <person name="Kollar L.M."/>
            <person name="Olsson S."/>
            <person name="Huttunen S."/>
            <person name="Landis J.B."/>
            <person name="Wickett N.J."/>
            <person name="Johnson M.G."/>
            <person name="Rensing S.A."/>
            <person name="Grimwood J."/>
            <person name="Schmutz J."/>
            <person name="Mcdaniel S.F."/>
        </authorList>
    </citation>
    <scope>NUCLEOTIDE SEQUENCE</scope>
    <source>
        <strain evidence="2">R40</strain>
    </source>
</reference>
<comment type="caution">
    <text evidence="2">The sequence shown here is derived from an EMBL/GenBank/DDBJ whole genome shotgun (WGS) entry which is preliminary data.</text>
</comment>
<evidence type="ECO:0000256" key="1">
    <source>
        <dbReference type="SAM" id="MobiDB-lite"/>
    </source>
</evidence>
<accession>A0A8T0IBI5</accession>
<dbReference type="CDD" id="cd01310">
    <property type="entry name" value="TatD_DNAse"/>
    <property type="match status" value="1"/>
</dbReference>
<dbReference type="InterPro" id="IPR032466">
    <property type="entry name" value="Metal_Hydrolase"/>
</dbReference>
<organism evidence="2 3">
    <name type="scientific">Ceratodon purpureus</name>
    <name type="common">Fire moss</name>
    <name type="synonym">Dicranum purpureum</name>
    <dbReference type="NCBI Taxonomy" id="3225"/>
    <lineage>
        <taxon>Eukaryota</taxon>
        <taxon>Viridiplantae</taxon>
        <taxon>Streptophyta</taxon>
        <taxon>Embryophyta</taxon>
        <taxon>Bryophyta</taxon>
        <taxon>Bryophytina</taxon>
        <taxon>Bryopsida</taxon>
        <taxon>Dicranidae</taxon>
        <taxon>Pseudoditrichales</taxon>
        <taxon>Ditrichaceae</taxon>
        <taxon>Ceratodon</taxon>
    </lineage>
</organism>
<dbReference type="PANTHER" id="PTHR47176">
    <property type="entry name" value="OSJNBA0020J04.13 PROTEIN"/>
    <property type="match status" value="1"/>
</dbReference>